<accession>A0A1H5EF89</accession>
<feature type="transmembrane region" description="Helical" evidence="10">
    <location>
        <begin position="120"/>
        <end position="138"/>
    </location>
</feature>
<feature type="transmembrane region" description="Helical" evidence="10">
    <location>
        <begin position="75"/>
        <end position="108"/>
    </location>
</feature>
<feature type="domain" description="Signal transduction histidine kinase subgroup 3 dimerisation and phosphoacceptor" evidence="12">
    <location>
        <begin position="181"/>
        <end position="244"/>
    </location>
</feature>
<dbReference type="Proteomes" id="UP000199220">
    <property type="component" value="Unassembled WGS sequence"/>
</dbReference>
<protein>
    <recommendedName>
        <fullName evidence="2">histidine kinase</fullName>
        <ecNumber evidence="2">2.7.13.3</ecNumber>
    </recommendedName>
</protein>
<dbReference type="Pfam" id="PF07730">
    <property type="entry name" value="HisKA_3"/>
    <property type="match status" value="1"/>
</dbReference>
<keyword evidence="3" id="KW-0597">Phosphoprotein</keyword>
<feature type="domain" description="Histidine kinase/HSP90-like ATPase" evidence="11">
    <location>
        <begin position="287"/>
        <end position="375"/>
    </location>
</feature>
<feature type="transmembrane region" description="Helical" evidence="10">
    <location>
        <begin position="52"/>
        <end position="69"/>
    </location>
</feature>
<reference evidence="14" key="1">
    <citation type="submission" date="2016-10" db="EMBL/GenBank/DDBJ databases">
        <authorList>
            <person name="Varghese N."/>
            <person name="Submissions S."/>
        </authorList>
    </citation>
    <scope>NUCLEOTIDE SEQUENCE [LARGE SCALE GENOMIC DNA]</scope>
    <source>
        <strain evidence="14">DSM 21368</strain>
    </source>
</reference>
<dbReference type="GO" id="GO:0016020">
    <property type="term" value="C:membrane"/>
    <property type="evidence" value="ECO:0007669"/>
    <property type="project" value="InterPro"/>
</dbReference>
<evidence type="ECO:0000256" key="9">
    <source>
        <dbReference type="SAM" id="MobiDB-lite"/>
    </source>
</evidence>
<evidence type="ECO:0000313" key="14">
    <source>
        <dbReference type="Proteomes" id="UP000199220"/>
    </source>
</evidence>
<evidence type="ECO:0000256" key="1">
    <source>
        <dbReference type="ARBA" id="ARBA00000085"/>
    </source>
</evidence>
<dbReference type="InterPro" id="IPR050482">
    <property type="entry name" value="Sensor_HK_TwoCompSys"/>
</dbReference>
<evidence type="ECO:0000256" key="2">
    <source>
        <dbReference type="ARBA" id="ARBA00012438"/>
    </source>
</evidence>
<keyword evidence="10" id="KW-0812">Transmembrane</keyword>
<evidence type="ECO:0000256" key="10">
    <source>
        <dbReference type="SAM" id="Phobius"/>
    </source>
</evidence>
<keyword evidence="14" id="KW-1185">Reference proteome</keyword>
<keyword evidence="4" id="KW-0808">Transferase</keyword>
<dbReference type="GO" id="GO:0005524">
    <property type="term" value="F:ATP binding"/>
    <property type="evidence" value="ECO:0007669"/>
    <property type="project" value="UniProtKB-KW"/>
</dbReference>
<proteinExistence type="predicted"/>
<dbReference type="PANTHER" id="PTHR24421">
    <property type="entry name" value="NITRATE/NITRITE SENSOR PROTEIN NARX-RELATED"/>
    <property type="match status" value="1"/>
</dbReference>
<evidence type="ECO:0000256" key="3">
    <source>
        <dbReference type="ARBA" id="ARBA00022553"/>
    </source>
</evidence>
<dbReference type="CDD" id="cd16917">
    <property type="entry name" value="HATPase_UhpB-NarQ-NarX-like"/>
    <property type="match status" value="1"/>
</dbReference>
<dbReference type="PANTHER" id="PTHR24421:SF10">
    <property type="entry name" value="NITRATE_NITRITE SENSOR PROTEIN NARQ"/>
    <property type="match status" value="1"/>
</dbReference>
<dbReference type="GO" id="GO:0046983">
    <property type="term" value="F:protein dimerization activity"/>
    <property type="evidence" value="ECO:0007669"/>
    <property type="project" value="InterPro"/>
</dbReference>
<keyword evidence="7" id="KW-0067">ATP-binding</keyword>
<dbReference type="AlphaFoldDB" id="A0A1H5EF89"/>
<keyword evidence="10" id="KW-0472">Membrane</keyword>
<dbReference type="EMBL" id="FNTX01000001">
    <property type="protein sequence ID" value="SED89739.1"/>
    <property type="molecule type" value="Genomic_DNA"/>
</dbReference>
<evidence type="ECO:0000259" key="12">
    <source>
        <dbReference type="Pfam" id="PF07730"/>
    </source>
</evidence>
<feature type="region of interest" description="Disordered" evidence="9">
    <location>
        <begin position="1"/>
        <end position="23"/>
    </location>
</feature>
<dbReference type="InterPro" id="IPR011712">
    <property type="entry name" value="Sig_transdc_His_kin_sub3_dim/P"/>
</dbReference>
<dbReference type="STRING" id="648782.SAMN04488554_0998"/>
<dbReference type="GO" id="GO:0000155">
    <property type="term" value="F:phosphorelay sensor kinase activity"/>
    <property type="evidence" value="ECO:0007669"/>
    <property type="project" value="InterPro"/>
</dbReference>
<keyword evidence="10" id="KW-1133">Transmembrane helix</keyword>
<evidence type="ECO:0000256" key="5">
    <source>
        <dbReference type="ARBA" id="ARBA00022741"/>
    </source>
</evidence>
<sequence>MRRPYAGAMGSAARSTPPGTPPSRGWRDWVLLLGVTAAVAAETALRTDVPPQWPWAAVLIAVAVTTLWRRRFPTAMLATALGVATAAGQLIATDLALVSSIYLLTLVYAVPRWGRGRSMVAGGALMLVAVLVPSLVGSAPWADAWGSAAVVLATGALGLAFRWRAASRARELEQVRLLEGERLARDLHDTVAHHVSAIAVRAQAGRAVAATDSAAATDALRVIEDEASRALAEMRSIVRILRRDDNPELAPAPGIADLSALADAGGAAPVQVEVTGDTSTVPARVSAAVYRIAQEALTNVRRHARGATRALLLVHIDALEVTVEISDDGSPAHAPPSGGYGIAGMTERATMLGGRCTAGPGPDGGWIVTVTLPLAGSPG</sequence>
<keyword evidence="6 13" id="KW-0418">Kinase</keyword>
<keyword evidence="5" id="KW-0547">Nucleotide-binding</keyword>
<evidence type="ECO:0000313" key="13">
    <source>
        <dbReference type="EMBL" id="SED89739.1"/>
    </source>
</evidence>
<evidence type="ECO:0000256" key="6">
    <source>
        <dbReference type="ARBA" id="ARBA00022777"/>
    </source>
</evidence>
<feature type="transmembrane region" description="Helical" evidence="10">
    <location>
        <begin position="144"/>
        <end position="161"/>
    </location>
</feature>
<organism evidence="13 14">
    <name type="scientific">Ruania alba</name>
    <dbReference type="NCBI Taxonomy" id="648782"/>
    <lineage>
        <taxon>Bacteria</taxon>
        <taxon>Bacillati</taxon>
        <taxon>Actinomycetota</taxon>
        <taxon>Actinomycetes</taxon>
        <taxon>Micrococcales</taxon>
        <taxon>Ruaniaceae</taxon>
        <taxon>Ruania</taxon>
    </lineage>
</organism>
<dbReference type="Pfam" id="PF02518">
    <property type="entry name" value="HATPase_c"/>
    <property type="match status" value="1"/>
</dbReference>
<evidence type="ECO:0000259" key="11">
    <source>
        <dbReference type="Pfam" id="PF02518"/>
    </source>
</evidence>
<dbReference type="SUPFAM" id="SSF55874">
    <property type="entry name" value="ATPase domain of HSP90 chaperone/DNA topoisomerase II/histidine kinase"/>
    <property type="match status" value="1"/>
</dbReference>
<comment type="catalytic activity">
    <reaction evidence="1">
        <text>ATP + protein L-histidine = ADP + protein N-phospho-L-histidine.</text>
        <dbReference type="EC" id="2.7.13.3"/>
    </reaction>
</comment>
<dbReference type="InterPro" id="IPR036890">
    <property type="entry name" value="HATPase_C_sf"/>
</dbReference>
<gene>
    <name evidence="13" type="ORF">SAMN04488554_0998</name>
</gene>
<dbReference type="EC" id="2.7.13.3" evidence="2"/>
<dbReference type="Gene3D" id="1.20.5.1930">
    <property type="match status" value="1"/>
</dbReference>
<dbReference type="InterPro" id="IPR003594">
    <property type="entry name" value="HATPase_dom"/>
</dbReference>
<dbReference type="Gene3D" id="3.30.565.10">
    <property type="entry name" value="Histidine kinase-like ATPase, C-terminal domain"/>
    <property type="match status" value="1"/>
</dbReference>
<evidence type="ECO:0000256" key="4">
    <source>
        <dbReference type="ARBA" id="ARBA00022679"/>
    </source>
</evidence>
<evidence type="ECO:0000256" key="8">
    <source>
        <dbReference type="ARBA" id="ARBA00023012"/>
    </source>
</evidence>
<evidence type="ECO:0000256" key="7">
    <source>
        <dbReference type="ARBA" id="ARBA00022840"/>
    </source>
</evidence>
<keyword evidence="8" id="KW-0902">Two-component regulatory system</keyword>
<name>A0A1H5EF89_9MICO</name>